<geneLocation type="plasmid" evidence="2 3">
    <name>pMM59_01</name>
</geneLocation>
<evidence type="ECO:0000259" key="1">
    <source>
        <dbReference type="PROSITE" id="PS51186"/>
    </source>
</evidence>
<name>A0A830QSE4_9FIRM</name>
<feature type="domain" description="N-acetyltransferase" evidence="1">
    <location>
        <begin position="3"/>
        <end position="177"/>
    </location>
</feature>
<dbReference type="InterPro" id="IPR016181">
    <property type="entry name" value="Acyl_CoA_acyltransferase"/>
</dbReference>
<accession>A0A830QSE4</accession>
<dbReference type="EMBL" id="AP023421">
    <property type="protein sequence ID" value="BCK86003.1"/>
    <property type="molecule type" value="Genomic_DNA"/>
</dbReference>
<reference evidence="2" key="1">
    <citation type="submission" date="2020-09" db="EMBL/GenBank/DDBJ databases">
        <title>New species isolated from human feces.</title>
        <authorList>
            <person name="Kitahara M."/>
            <person name="Shigeno Y."/>
            <person name="Shime M."/>
            <person name="Matsumoto Y."/>
            <person name="Nakamura S."/>
            <person name="Motooka D."/>
            <person name="Fukuoka S."/>
            <person name="Nishikawa H."/>
            <person name="Benno Y."/>
        </authorList>
    </citation>
    <scope>NUCLEOTIDE SEQUENCE</scope>
    <source>
        <strain evidence="2">MM59</strain>
        <plasmid evidence="2">pMM59_01</plasmid>
    </source>
</reference>
<dbReference type="RefSeq" id="WP_187030920.1">
    <property type="nucleotide sequence ID" value="NZ_AP023421.1"/>
</dbReference>
<dbReference type="Pfam" id="PF00583">
    <property type="entry name" value="Acetyltransf_1"/>
    <property type="match status" value="1"/>
</dbReference>
<dbReference type="KEGG" id="pfaa:MM59RIKEN_33220"/>
<gene>
    <name evidence="2" type="ORF">MM59RIKEN_33220</name>
</gene>
<evidence type="ECO:0000313" key="3">
    <source>
        <dbReference type="Proteomes" id="UP000679848"/>
    </source>
</evidence>
<dbReference type="CDD" id="cd04301">
    <property type="entry name" value="NAT_SF"/>
    <property type="match status" value="1"/>
</dbReference>
<dbReference type="GO" id="GO:0016747">
    <property type="term" value="F:acyltransferase activity, transferring groups other than amino-acyl groups"/>
    <property type="evidence" value="ECO:0007669"/>
    <property type="project" value="InterPro"/>
</dbReference>
<dbReference type="PROSITE" id="PS51186">
    <property type="entry name" value="GNAT"/>
    <property type="match status" value="1"/>
</dbReference>
<keyword evidence="3" id="KW-1185">Reference proteome</keyword>
<evidence type="ECO:0000313" key="2">
    <source>
        <dbReference type="EMBL" id="BCK86003.1"/>
    </source>
</evidence>
<organism evidence="2 3">
    <name type="scientific">Pusillibacter faecalis</name>
    <dbReference type="NCBI Taxonomy" id="2714358"/>
    <lineage>
        <taxon>Bacteria</taxon>
        <taxon>Bacillati</taxon>
        <taxon>Bacillota</taxon>
        <taxon>Clostridia</taxon>
        <taxon>Eubacteriales</taxon>
        <taxon>Oscillospiraceae</taxon>
        <taxon>Pusillibacter</taxon>
    </lineage>
</organism>
<proteinExistence type="predicted"/>
<dbReference type="SUPFAM" id="SSF55729">
    <property type="entry name" value="Acyl-CoA N-acyltransferases (Nat)"/>
    <property type="match status" value="1"/>
</dbReference>
<dbReference type="AlphaFoldDB" id="A0A830QSE4"/>
<dbReference type="Gene3D" id="3.40.630.30">
    <property type="match status" value="1"/>
</dbReference>
<sequence length="179" mass="20259">MEIQLETAKAEHLEQYEEILRAGRRFQQEQGFIQWTENYPNRDTILEDIRFQRGYALLVDGAIAGYLCIDFAGEPAYENIDGAWRTAGPYAVVHRLALSSDFRGRGLGDAAFRLAGELCLARESCSLRADTGFDNRRMQHILVKNGFEKCGVISYQGSPRLAYEKTDLADSMQKQIALE</sequence>
<dbReference type="InterPro" id="IPR000182">
    <property type="entry name" value="GNAT_dom"/>
</dbReference>
<protein>
    <submittedName>
        <fullName evidence="2">Acetyltransferase</fullName>
    </submittedName>
</protein>
<dbReference type="Proteomes" id="UP000679848">
    <property type="component" value="Plasmid pMM59_01"/>
</dbReference>
<keyword evidence="2" id="KW-0614">Plasmid</keyword>